<dbReference type="RefSeq" id="WP_151882240.1">
    <property type="nucleotide sequence ID" value="NZ_WCTH01000006.1"/>
</dbReference>
<reference evidence="2 3" key="1">
    <citation type="journal article" date="2019" name="Nat. Med.">
        <title>A library of human gut bacterial isolates paired with longitudinal multiomics data enables mechanistic microbiome research.</title>
        <authorList>
            <person name="Poyet M."/>
            <person name="Groussin M."/>
            <person name="Gibbons S.M."/>
            <person name="Avila-Pacheco J."/>
            <person name="Jiang X."/>
            <person name="Kearney S.M."/>
            <person name="Perrotta A.R."/>
            <person name="Berdy B."/>
            <person name="Zhao S."/>
            <person name="Lieberman T.D."/>
            <person name="Swanson P.K."/>
            <person name="Smith M."/>
            <person name="Roesemann S."/>
            <person name="Alexander J.E."/>
            <person name="Rich S.A."/>
            <person name="Livny J."/>
            <person name="Vlamakis H."/>
            <person name="Clish C."/>
            <person name="Bullock K."/>
            <person name="Deik A."/>
            <person name="Scott J."/>
            <person name="Pierce K.A."/>
            <person name="Xavier R.J."/>
            <person name="Alm E.J."/>
        </authorList>
    </citation>
    <scope>NUCLEOTIDE SEQUENCE [LARGE SCALE GENOMIC DNA]</scope>
    <source>
        <strain evidence="2 3">BIOML-A3</strain>
    </source>
</reference>
<name>A0A6I0LSX8_BACUN</name>
<evidence type="ECO:0000313" key="3">
    <source>
        <dbReference type="Proteomes" id="UP000487989"/>
    </source>
</evidence>
<feature type="region of interest" description="Disordered" evidence="1">
    <location>
        <begin position="310"/>
        <end position="346"/>
    </location>
</feature>
<comment type="caution">
    <text evidence="2">The sequence shown here is derived from an EMBL/GenBank/DDBJ whole genome shotgun (WGS) entry which is preliminary data.</text>
</comment>
<accession>A0A6I0LSX8</accession>
<proteinExistence type="predicted"/>
<evidence type="ECO:0000256" key="1">
    <source>
        <dbReference type="SAM" id="MobiDB-lite"/>
    </source>
</evidence>
<gene>
    <name evidence="2" type="ORF">GAP48_03915</name>
</gene>
<dbReference type="EMBL" id="WCTJ01000004">
    <property type="protein sequence ID" value="KAB4257626.1"/>
    <property type="molecule type" value="Genomic_DNA"/>
</dbReference>
<dbReference type="AlphaFoldDB" id="A0A6I0LSX8"/>
<sequence>MGFIDWMQQRGRHRLDYKQLETVSGQAEALLKKRDFKGLRGLVEKYRDSYEAIERISMKMFVEKPVCTPEDAADKEMIRLMETLRQTGFMQQEGNRLADIPAENAGGIHIMLAMYTFMLDRYLDKHPESDIGHPDKTEVDAAGQILDRRYEGTDAWQLSQFILYRTIPSEYVIQRYGLAEDRERYSALNDRCLEAWKTGDRRLERELSEQLYEVELRFERNSERALESIVNVRAPEAYLMYLSEELEKLGVCVWNPDRVEDAGHDFLRRHGIRADSPPAELEKQIENAYKSLDERIVRLCGRRPYADELFAGKRRQSEPQHEKKQYAQRQPPQLPKQKSRGMKPSF</sequence>
<evidence type="ECO:0000313" key="2">
    <source>
        <dbReference type="EMBL" id="KAB4257626.1"/>
    </source>
</evidence>
<protein>
    <submittedName>
        <fullName evidence="2">Uncharacterized protein</fullName>
    </submittedName>
</protein>
<dbReference type="Proteomes" id="UP000487989">
    <property type="component" value="Unassembled WGS sequence"/>
</dbReference>
<organism evidence="2 3">
    <name type="scientific">Bacteroides uniformis</name>
    <dbReference type="NCBI Taxonomy" id="820"/>
    <lineage>
        <taxon>Bacteria</taxon>
        <taxon>Pseudomonadati</taxon>
        <taxon>Bacteroidota</taxon>
        <taxon>Bacteroidia</taxon>
        <taxon>Bacteroidales</taxon>
        <taxon>Bacteroidaceae</taxon>
        <taxon>Bacteroides</taxon>
    </lineage>
</organism>
<feature type="compositionally biased region" description="Basic residues" evidence="1">
    <location>
        <begin position="337"/>
        <end position="346"/>
    </location>
</feature>
<feature type="compositionally biased region" description="Basic and acidic residues" evidence="1">
    <location>
        <begin position="315"/>
        <end position="325"/>
    </location>
</feature>